<dbReference type="InterPro" id="IPR006222">
    <property type="entry name" value="GCVT_N"/>
</dbReference>
<proteinExistence type="inferred from homology"/>
<evidence type="ECO:0000256" key="8">
    <source>
        <dbReference type="PIRSR" id="PIRSR006487-1"/>
    </source>
</evidence>
<keyword evidence="3 7" id="KW-0032">Aminotransferase</keyword>
<feature type="binding site" evidence="8">
    <location>
        <position position="196"/>
    </location>
    <ligand>
        <name>substrate</name>
    </ligand>
</feature>
<dbReference type="OrthoDB" id="5288518at2"/>
<dbReference type="InterPro" id="IPR006223">
    <property type="entry name" value="GcvT"/>
</dbReference>
<dbReference type="InterPro" id="IPR028896">
    <property type="entry name" value="GcvT/YgfZ/DmdA"/>
</dbReference>
<comment type="catalytic activity">
    <reaction evidence="6 7">
        <text>N(6)-[(R)-S(8)-aminomethyldihydrolipoyl]-L-lysyl-[protein] + (6S)-5,6,7,8-tetrahydrofolate = N(6)-[(R)-dihydrolipoyl]-L-lysyl-[protein] + (6R)-5,10-methylene-5,6,7,8-tetrahydrofolate + NH4(+)</text>
        <dbReference type="Rhea" id="RHEA:16945"/>
        <dbReference type="Rhea" id="RHEA-COMP:10475"/>
        <dbReference type="Rhea" id="RHEA-COMP:10492"/>
        <dbReference type="ChEBI" id="CHEBI:15636"/>
        <dbReference type="ChEBI" id="CHEBI:28938"/>
        <dbReference type="ChEBI" id="CHEBI:57453"/>
        <dbReference type="ChEBI" id="CHEBI:83100"/>
        <dbReference type="ChEBI" id="CHEBI:83143"/>
        <dbReference type="EC" id="2.1.2.10"/>
    </reaction>
</comment>
<gene>
    <name evidence="7 11" type="primary">gcvT</name>
    <name evidence="11" type="ORF">FR698_13450</name>
</gene>
<dbReference type="FunCoup" id="A0A5C7EFX0">
    <property type="interactions" value="551"/>
</dbReference>
<dbReference type="InterPro" id="IPR029043">
    <property type="entry name" value="GcvT/YgfZ_C"/>
</dbReference>
<dbReference type="GO" id="GO:0019464">
    <property type="term" value="P:glycine decarboxylation via glycine cleavage system"/>
    <property type="evidence" value="ECO:0007669"/>
    <property type="project" value="UniProtKB-UniRule"/>
</dbReference>
<keyword evidence="11" id="KW-0489">Methyltransferase</keyword>
<dbReference type="Gene3D" id="3.30.1360.120">
    <property type="entry name" value="Probable tRNA modification gtpase trme, domain 1"/>
    <property type="match status" value="1"/>
</dbReference>
<dbReference type="EMBL" id="VPFL01000021">
    <property type="protein sequence ID" value="TXF10822.1"/>
    <property type="molecule type" value="Genomic_DNA"/>
</dbReference>
<organism evidence="11 12">
    <name type="scientific">Pelomicrobium methylotrophicum</name>
    <dbReference type="NCBI Taxonomy" id="2602750"/>
    <lineage>
        <taxon>Bacteria</taxon>
        <taxon>Pseudomonadati</taxon>
        <taxon>Pseudomonadota</taxon>
        <taxon>Hydrogenophilia</taxon>
        <taxon>Hydrogenophilia incertae sedis</taxon>
        <taxon>Pelomicrobium</taxon>
    </lineage>
</organism>
<dbReference type="NCBIfam" id="TIGR00528">
    <property type="entry name" value="gcvT"/>
    <property type="match status" value="1"/>
</dbReference>
<comment type="caution">
    <text evidence="11">The sequence shown here is derived from an EMBL/GenBank/DDBJ whole genome shotgun (WGS) entry which is preliminary data.</text>
</comment>
<keyword evidence="12" id="KW-1185">Reference proteome</keyword>
<comment type="similarity">
    <text evidence="1 7">Belongs to the GcvT family.</text>
</comment>
<sequence length="363" mass="38802">MALKTTPLTHLHRQRGARLVDFSGWEMPLHYGSQIEEHHRVRRDAGVFDVSHMLPIDVEGAAAEALLARLLSSGVERLARPGAALYACLLNERGGIVDDVIVYRRGGCAFRIVVNAGPAEKDLAWIDRQRAALPVSTQPRRDLAILAVQGPRACERAAAALPTLAPALRNLARFQATEADGVFVARTGYTGEDGYELMLPAERAEDAWQALLAAGVAPCGLGARDTLRLEAGLNLYGQDMDEEVTPFECGLGWTVDLKGGRDFIGRDALAAARPRWQRLGLVLADKGVLRHGQRVETALGDGIITSGGFAPTLGRSIALARLPLGLVPGATVGVAIRDKMATAVCVRPPFVRHGVPSIAVSKA</sequence>
<name>A0A5C7EFX0_9PROT</name>
<dbReference type="Gene3D" id="4.10.1250.10">
    <property type="entry name" value="Aminomethyltransferase fragment"/>
    <property type="match status" value="1"/>
</dbReference>
<dbReference type="EC" id="2.1.2.10" evidence="2 7"/>
<dbReference type="InParanoid" id="A0A5C7EFX0"/>
<evidence type="ECO:0000256" key="5">
    <source>
        <dbReference type="ARBA" id="ARBA00031395"/>
    </source>
</evidence>
<comment type="function">
    <text evidence="7">The glycine cleavage system catalyzes the degradation of glycine.</text>
</comment>
<dbReference type="InterPro" id="IPR022903">
    <property type="entry name" value="GcvT_bac"/>
</dbReference>
<dbReference type="GO" id="GO:0005829">
    <property type="term" value="C:cytosol"/>
    <property type="evidence" value="ECO:0007669"/>
    <property type="project" value="TreeGrafter"/>
</dbReference>
<evidence type="ECO:0000256" key="6">
    <source>
        <dbReference type="ARBA" id="ARBA00047665"/>
    </source>
</evidence>
<dbReference type="SUPFAM" id="SSF101790">
    <property type="entry name" value="Aminomethyltransferase beta-barrel domain"/>
    <property type="match status" value="1"/>
</dbReference>
<feature type="domain" description="Aminomethyltransferase C-terminal" evidence="10">
    <location>
        <begin position="278"/>
        <end position="351"/>
    </location>
</feature>
<dbReference type="FunFam" id="4.10.1250.10:FF:000001">
    <property type="entry name" value="Aminomethyltransferase"/>
    <property type="match status" value="1"/>
</dbReference>
<dbReference type="PIRSF" id="PIRSF006487">
    <property type="entry name" value="GcvT"/>
    <property type="match status" value="1"/>
</dbReference>
<accession>A0A5C7EFX0</accession>
<evidence type="ECO:0000256" key="3">
    <source>
        <dbReference type="ARBA" id="ARBA00022576"/>
    </source>
</evidence>
<dbReference type="Gene3D" id="2.40.30.110">
    <property type="entry name" value="Aminomethyltransferase beta-barrel domains"/>
    <property type="match status" value="1"/>
</dbReference>
<evidence type="ECO:0000313" key="11">
    <source>
        <dbReference type="EMBL" id="TXF10822.1"/>
    </source>
</evidence>
<dbReference type="InterPro" id="IPR027266">
    <property type="entry name" value="TrmE/GcvT-like"/>
</dbReference>
<feature type="domain" description="GCVT N-terminal" evidence="9">
    <location>
        <begin position="9"/>
        <end position="258"/>
    </location>
</feature>
<dbReference type="InterPro" id="IPR013977">
    <property type="entry name" value="GcvT_C"/>
</dbReference>
<evidence type="ECO:0000259" key="9">
    <source>
        <dbReference type="Pfam" id="PF01571"/>
    </source>
</evidence>
<dbReference type="AlphaFoldDB" id="A0A5C7EFX0"/>
<evidence type="ECO:0000256" key="4">
    <source>
        <dbReference type="ARBA" id="ARBA00022679"/>
    </source>
</evidence>
<dbReference type="GO" id="GO:0008168">
    <property type="term" value="F:methyltransferase activity"/>
    <property type="evidence" value="ECO:0007669"/>
    <property type="project" value="UniProtKB-KW"/>
</dbReference>
<dbReference type="GO" id="GO:0004047">
    <property type="term" value="F:aminomethyltransferase activity"/>
    <property type="evidence" value="ECO:0007669"/>
    <property type="project" value="UniProtKB-UniRule"/>
</dbReference>
<protein>
    <recommendedName>
        <fullName evidence="2 7">Aminomethyltransferase</fullName>
        <ecNumber evidence="2 7">2.1.2.10</ecNumber>
    </recommendedName>
    <alternativeName>
        <fullName evidence="5 7">Glycine cleavage system T protein</fullName>
    </alternativeName>
</protein>
<dbReference type="Gene3D" id="3.30.70.1400">
    <property type="entry name" value="Aminomethyltransferase beta-barrel domains"/>
    <property type="match status" value="1"/>
</dbReference>
<dbReference type="GO" id="GO:0005960">
    <property type="term" value="C:glycine cleavage complex"/>
    <property type="evidence" value="ECO:0007669"/>
    <property type="project" value="InterPro"/>
</dbReference>
<evidence type="ECO:0000256" key="2">
    <source>
        <dbReference type="ARBA" id="ARBA00012616"/>
    </source>
</evidence>
<dbReference type="GO" id="GO:0008483">
    <property type="term" value="F:transaminase activity"/>
    <property type="evidence" value="ECO:0007669"/>
    <property type="project" value="UniProtKB-KW"/>
</dbReference>
<dbReference type="Proteomes" id="UP000321201">
    <property type="component" value="Unassembled WGS sequence"/>
</dbReference>
<dbReference type="NCBIfam" id="NF001567">
    <property type="entry name" value="PRK00389.1"/>
    <property type="match status" value="1"/>
</dbReference>
<dbReference type="Pfam" id="PF08669">
    <property type="entry name" value="GCV_T_C"/>
    <property type="match status" value="1"/>
</dbReference>
<dbReference type="RefSeq" id="WP_147800715.1">
    <property type="nucleotide sequence ID" value="NZ_VPFL01000021.1"/>
</dbReference>
<dbReference type="Pfam" id="PF01571">
    <property type="entry name" value="GCV_T"/>
    <property type="match status" value="1"/>
</dbReference>
<evidence type="ECO:0000313" key="12">
    <source>
        <dbReference type="Proteomes" id="UP000321201"/>
    </source>
</evidence>
<dbReference type="GO" id="GO:0032259">
    <property type="term" value="P:methylation"/>
    <property type="evidence" value="ECO:0007669"/>
    <property type="project" value="UniProtKB-KW"/>
</dbReference>
<evidence type="ECO:0000256" key="7">
    <source>
        <dbReference type="HAMAP-Rule" id="MF_00259"/>
    </source>
</evidence>
<dbReference type="PANTHER" id="PTHR43757">
    <property type="entry name" value="AMINOMETHYLTRANSFERASE"/>
    <property type="match status" value="1"/>
</dbReference>
<reference evidence="11 12" key="1">
    <citation type="submission" date="2019-08" db="EMBL/GenBank/DDBJ databases">
        <title>Pelomicrobium methylotrophicum gen. nov., sp. nov. a moderately thermophilic, facultatively anaerobic, lithoautotrophic and methylotrophic bacterium isolated from a terrestrial mud volcano.</title>
        <authorList>
            <person name="Slobodkina G.B."/>
            <person name="Merkel A.Y."/>
            <person name="Slobodkin A.I."/>
        </authorList>
    </citation>
    <scope>NUCLEOTIDE SEQUENCE [LARGE SCALE GENOMIC DNA]</scope>
    <source>
        <strain evidence="11 12">SM250</strain>
    </source>
</reference>
<dbReference type="SUPFAM" id="SSF103025">
    <property type="entry name" value="Folate-binding domain"/>
    <property type="match status" value="1"/>
</dbReference>
<evidence type="ECO:0000256" key="1">
    <source>
        <dbReference type="ARBA" id="ARBA00008609"/>
    </source>
</evidence>
<dbReference type="PANTHER" id="PTHR43757:SF2">
    <property type="entry name" value="AMINOMETHYLTRANSFERASE, MITOCHONDRIAL"/>
    <property type="match status" value="1"/>
</dbReference>
<dbReference type="HAMAP" id="MF_00259">
    <property type="entry name" value="GcvT"/>
    <property type="match status" value="1"/>
</dbReference>
<keyword evidence="4 7" id="KW-0808">Transferase</keyword>
<evidence type="ECO:0000259" key="10">
    <source>
        <dbReference type="Pfam" id="PF08669"/>
    </source>
</evidence>
<comment type="subunit">
    <text evidence="7">The glycine cleavage system is composed of four proteins: P, T, L and H.</text>
</comment>